<feature type="transmembrane region" description="Helical" evidence="1">
    <location>
        <begin position="80"/>
        <end position="99"/>
    </location>
</feature>
<keyword evidence="1" id="KW-1133">Transmembrane helix</keyword>
<sequence>MMTLSMFLFVLSLMSMIMNTPVLLLFNILMMALTISWLTGILFSSWYSFLIFLIYIGGMMVMFSYFVALSPNQYMKIKSVITIMMMTMLMVSIPTYFSNNLFQLNNTMKFDSLYLYNPTLMSILLFMIMMLLMMMLIVVKMVSTSKGPLRPFMYV</sequence>
<dbReference type="EMBL" id="MT584166">
    <property type="protein sequence ID" value="QLY90152.1"/>
    <property type="molecule type" value="Genomic_DNA"/>
</dbReference>
<protein>
    <submittedName>
        <fullName evidence="2">NADH dehydrogenase subunit 6</fullName>
    </submittedName>
</protein>
<organism evidence="2">
    <name type="scientific">Erpobdella testacea</name>
    <dbReference type="NCBI Taxonomy" id="92797"/>
    <lineage>
        <taxon>Eukaryota</taxon>
        <taxon>Metazoa</taxon>
        <taxon>Spiralia</taxon>
        <taxon>Lophotrochozoa</taxon>
        <taxon>Annelida</taxon>
        <taxon>Clitellata</taxon>
        <taxon>Hirudinea</taxon>
        <taxon>Hirudinida</taxon>
        <taxon>Erpobdelliformes</taxon>
        <taxon>Erpobdellidae</taxon>
        <taxon>Erpobdella</taxon>
    </lineage>
</organism>
<feature type="transmembrane region" description="Helical" evidence="1">
    <location>
        <begin position="119"/>
        <end position="139"/>
    </location>
</feature>
<evidence type="ECO:0000256" key="1">
    <source>
        <dbReference type="SAM" id="Phobius"/>
    </source>
</evidence>
<proteinExistence type="predicted"/>
<dbReference type="AlphaFoldDB" id="A0A7D6WFV4"/>
<keyword evidence="2" id="KW-0496">Mitochondrion</keyword>
<name>A0A7D6WFV4_9ANNE</name>
<gene>
    <name evidence="2" type="primary">ND6</name>
</gene>
<evidence type="ECO:0000313" key="2">
    <source>
        <dbReference type="EMBL" id="QLY90152.1"/>
    </source>
</evidence>
<keyword evidence="1" id="KW-0472">Membrane</keyword>
<feature type="transmembrane region" description="Helical" evidence="1">
    <location>
        <begin position="46"/>
        <end position="68"/>
    </location>
</feature>
<feature type="transmembrane region" description="Helical" evidence="1">
    <location>
        <begin position="7"/>
        <end position="40"/>
    </location>
</feature>
<keyword evidence="1" id="KW-0812">Transmembrane</keyword>
<reference evidence="2" key="1">
    <citation type="submission" date="2020-06" db="EMBL/GenBank/DDBJ databases">
        <title>DNAmark Project.</title>
        <authorList>
            <person name="Leerhoei F."/>
        </authorList>
    </citation>
    <scope>NUCLEOTIDE SEQUENCE</scope>
    <source>
        <strain evidence="2">DM1200</strain>
    </source>
</reference>
<accession>A0A7D6WFV4</accession>
<geneLocation type="mitochondrion" evidence="2"/>